<evidence type="ECO:0000256" key="8">
    <source>
        <dbReference type="RuleBase" id="RU004171"/>
    </source>
</evidence>
<keyword evidence="4 7" id="KW-0486">Methionine biosynthesis</keyword>
<dbReference type="PANTHER" id="PTHR43331">
    <property type="entry name" value="HOMOSERINE DEHYDROGENASE"/>
    <property type="match status" value="1"/>
</dbReference>
<evidence type="ECO:0000313" key="10">
    <source>
        <dbReference type="EMBL" id="QGK69777.1"/>
    </source>
</evidence>
<dbReference type="Gene3D" id="3.30.360.10">
    <property type="entry name" value="Dihydrodipicolinate Reductase, domain 2"/>
    <property type="match status" value="1"/>
</dbReference>
<organism evidence="10 11">
    <name type="scientific">Allosaccharopolyspora coralli</name>
    <dbReference type="NCBI Taxonomy" id="2665642"/>
    <lineage>
        <taxon>Bacteria</taxon>
        <taxon>Bacillati</taxon>
        <taxon>Actinomycetota</taxon>
        <taxon>Actinomycetes</taxon>
        <taxon>Pseudonocardiales</taxon>
        <taxon>Pseudonocardiaceae</taxon>
        <taxon>Allosaccharopolyspora</taxon>
    </lineage>
</organism>
<comment type="catalytic activity">
    <reaction evidence="4 7">
        <text>L-homoserine + NADP(+) = L-aspartate 4-semialdehyde + NADPH + H(+)</text>
        <dbReference type="Rhea" id="RHEA:15761"/>
        <dbReference type="ChEBI" id="CHEBI:15378"/>
        <dbReference type="ChEBI" id="CHEBI:57476"/>
        <dbReference type="ChEBI" id="CHEBI:57783"/>
        <dbReference type="ChEBI" id="CHEBI:58349"/>
        <dbReference type="ChEBI" id="CHEBI:537519"/>
        <dbReference type="EC" id="1.1.1.3"/>
    </reaction>
</comment>
<feature type="domain" description="Homoserine dehydrogenase catalytic" evidence="9">
    <location>
        <begin position="188"/>
        <end position="357"/>
    </location>
</feature>
<dbReference type="Pfam" id="PF00742">
    <property type="entry name" value="Homoserine_dh"/>
    <property type="match status" value="1"/>
</dbReference>
<dbReference type="KEGG" id="sace:GIY23_09830"/>
<comment type="similarity">
    <text evidence="1 4 8">Belongs to the homoserine dehydrogenase family.</text>
</comment>
<feature type="active site" description="Proton donor" evidence="5">
    <location>
        <position position="251"/>
    </location>
</feature>
<keyword evidence="11" id="KW-1185">Reference proteome</keyword>
<dbReference type="Proteomes" id="UP000371041">
    <property type="component" value="Chromosome"/>
</dbReference>
<comment type="pathway">
    <text evidence="7">Amino-acid biosynthesis; L-methionine biosynthesis via de novo pathway; L-homoserine from L-aspartate: step 3/3.</text>
</comment>
<name>A0A5Q3QG34_9PSEU</name>
<evidence type="ECO:0000256" key="5">
    <source>
        <dbReference type="PIRSR" id="PIRSR036497-1"/>
    </source>
</evidence>
<evidence type="ECO:0000256" key="6">
    <source>
        <dbReference type="PIRSR" id="PIRSR036497-2"/>
    </source>
</evidence>
<evidence type="ECO:0000256" key="3">
    <source>
        <dbReference type="ARBA" id="ARBA00023002"/>
    </source>
</evidence>
<dbReference type="PIRSF" id="PIRSF036497">
    <property type="entry name" value="HDH_short"/>
    <property type="match status" value="1"/>
</dbReference>
<gene>
    <name evidence="10" type="ORF">GIY23_09830</name>
</gene>
<reference evidence="11" key="1">
    <citation type="submission" date="2019-11" db="EMBL/GenBank/DDBJ databases">
        <title>The complete genome sequence of Saccharopolyspora sp. E2A.</title>
        <authorList>
            <person name="Zhang G."/>
        </authorList>
    </citation>
    <scope>NUCLEOTIDE SEQUENCE [LARGE SCALE GENOMIC DNA]</scope>
    <source>
        <strain evidence="11">E2A</strain>
    </source>
</reference>
<dbReference type="GO" id="GO:0004412">
    <property type="term" value="F:homoserine dehydrogenase activity"/>
    <property type="evidence" value="ECO:0007669"/>
    <property type="project" value="UniProtKB-EC"/>
</dbReference>
<sequence length="369" mass="37786">MPRARRAVRGAAGAGASARAAGLARRCGRRRAGRVVGCARVIDVPVVLAGAGPVGRAYLDLVAARSRRWRARYGVNVRVSAVRGRRGQAVPEGGSLPHGSWSPLTDLAAVLREHRARVFVQAVPSSAEALPRAAAELHTALEQGVHVATATKTPLLTAWHDLDRAATDAGCAVRISGATGAALPAGDLARSVLRGFDVEAVEGCPNGTATFVLDRLADGIELPEAIAAAQRLGIAEADPTADLSGDDAATKLRLLAGLLWAADVPSMRVSASPITEATAEEARSAAARGRRLRHVAVADSPESVRVDLRAEAATSPLGGLEGPDKAVTFHCGDAGAITVRGGRSSPHGAALALAKDTLATALDPAVGLR</sequence>
<evidence type="ECO:0000259" key="9">
    <source>
        <dbReference type="Pfam" id="PF00742"/>
    </source>
</evidence>
<dbReference type="UniPathway" id="UPA00051">
    <property type="reaction ID" value="UER00465"/>
</dbReference>
<protein>
    <recommendedName>
        <fullName evidence="2 4">Homoserine dehydrogenase</fullName>
        <shortName evidence="4">HDH</shortName>
        <ecNumber evidence="2 4">1.1.1.3</ecNumber>
    </recommendedName>
</protein>
<dbReference type="AlphaFoldDB" id="A0A5Q3QG34"/>
<keyword evidence="4 6" id="KW-0521">NADP</keyword>
<dbReference type="InterPro" id="IPR019811">
    <property type="entry name" value="HDH_CS"/>
</dbReference>
<dbReference type="Gene3D" id="3.40.50.720">
    <property type="entry name" value="NAD(P)-binding Rossmann-like Domain"/>
    <property type="match status" value="1"/>
</dbReference>
<dbReference type="UniPathway" id="UPA00050">
    <property type="reaction ID" value="UER00063"/>
</dbReference>
<feature type="binding site" evidence="6">
    <location>
        <begin position="50"/>
        <end position="55"/>
    </location>
    <ligand>
        <name>NADP(+)</name>
        <dbReference type="ChEBI" id="CHEBI:58349"/>
    </ligand>
</feature>
<feature type="binding site" evidence="6">
    <location>
        <position position="236"/>
    </location>
    <ligand>
        <name>L-homoserine</name>
        <dbReference type="ChEBI" id="CHEBI:57476"/>
    </ligand>
</feature>
<dbReference type="PROSITE" id="PS01042">
    <property type="entry name" value="HOMOSER_DHGENASE"/>
    <property type="match status" value="1"/>
</dbReference>
<dbReference type="GO" id="GO:0009086">
    <property type="term" value="P:methionine biosynthetic process"/>
    <property type="evidence" value="ECO:0007669"/>
    <property type="project" value="UniProtKB-KW"/>
</dbReference>
<dbReference type="SUPFAM" id="SSF55347">
    <property type="entry name" value="Glyceraldehyde-3-phosphate dehydrogenase-like, C-terminal domain"/>
    <property type="match status" value="1"/>
</dbReference>
<comment type="pathway">
    <text evidence="7">Amino-acid biosynthesis; L-threonine biosynthesis; L-threonine from L-aspartate: step 3/5.</text>
</comment>
<dbReference type="InterPro" id="IPR001342">
    <property type="entry name" value="HDH_cat"/>
</dbReference>
<dbReference type="GO" id="GO:0009088">
    <property type="term" value="P:threonine biosynthetic process"/>
    <property type="evidence" value="ECO:0007669"/>
    <property type="project" value="UniProtKB-UniPathway"/>
</dbReference>
<dbReference type="PANTHER" id="PTHR43331:SF1">
    <property type="entry name" value="HOMOSERINE DEHYDROGENASE"/>
    <property type="match status" value="1"/>
</dbReference>
<feature type="binding site" evidence="6">
    <location>
        <position position="152"/>
    </location>
    <ligand>
        <name>NADPH</name>
        <dbReference type="ChEBI" id="CHEBI:57783"/>
    </ligand>
</feature>
<evidence type="ECO:0000256" key="4">
    <source>
        <dbReference type="PIRNR" id="PIRNR036497"/>
    </source>
</evidence>
<evidence type="ECO:0000256" key="1">
    <source>
        <dbReference type="ARBA" id="ARBA00006753"/>
    </source>
</evidence>
<dbReference type="EMBL" id="CP045929">
    <property type="protein sequence ID" value="QGK69777.1"/>
    <property type="molecule type" value="Genomic_DNA"/>
</dbReference>
<keyword evidence="4 7" id="KW-0791">Threonine biosynthesis</keyword>
<keyword evidence="4 7" id="KW-0028">Amino-acid biosynthesis</keyword>
<evidence type="ECO:0000256" key="7">
    <source>
        <dbReference type="RuleBase" id="RU000579"/>
    </source>
</evidence>
<dbReference type="EC" id="1.1.1.3" evidence="2 4"/>
<dbReference type="InterPro" id="IPR036291">
    <property type="entry name" value="NAD(P)-bd_dom_sf"/>
</dbReference>
<evidence type="ECO:0000256" key="2">
    <source>
        <dbReference type="ARBA" id="ARBA00013213"/>
    </source>
</evidence>
<proteinExistence type="inferred from homology"/>
<accession>A0A5Q3QG34</accession>
<dbReference type="SUPFAM" id="SSF51735">
    <property type="entry name" value="NAD(P)-binding Rossmann-fold domains"/>
    <property type="match status" value="1"/>
</dbReference>
<dbReference type="InterPro" id="IPR022697">
    <property type="entry name" value="HDH_short"/>
</dbReference>
<keyword evidence="3 4" id="KW-0560">Oxidoreductase</keyword>
<evidence type="ECO:0000313" key="11">
    <source>
        <dbReference type="Proteomes" id="UP000371041"/>
    </source>
</evidence>